<keyword evidence="7" id="KW-0735">Signal-anchor</keyword>
<keyword evidence="9" id="KW-0333">Golgi apparatus</keyword>
<keyword evidence="10" id="KW-0472">Membrane</keyword>
<evidence type="ECO:0000313" key="12">
    <source>
        <dbReference type="EMBL" id="KAG7666324.1"/>
    </source>
</evidence>
<keyword evidence="11" id="KW-0325">Glycoprotein</keyword>
<evidence type="ECO:0000256" key="9">
    <source>
        <dbReference type="ARBA" id="ARBA00023034"/>
    </source>
</evidence>
<dbReference type="GO" id="GO:0000033">
    <property type="term" value="F:alpha-1,3-mannosyltransferase activity"/>
    <property type="evidence" value="ECO:0007669"/>
    <property type="project" value="TreeGrafter"/>
</dbReference>
<reference evidence="12 13" key="1">
    <citation type="journal article" date="2021" name="DNA Res.">
        <title>Genome analysis of Candida subhashii reveals its hybrid nature and dual mitochondrial genome conformations.</title>
        <authorList>
            <person name="Mixao V."/>
            <person name="Hegedusova E."/>
            <person name="Saus E."/>
            <person name="Pryszcz L.P."/>
            <person name="Cillingova A."/>
            <person name="Nosek J."/>
            <person name="Gabaldon T."/>
        </authorList>
    </citation>
    <scope>NUCLEOTIDE SEQUENCE [LARGE SCALE GENOMIC DNA]</scope>
    <source>
        <strain evidence="12 13">CBS 10753</strain>
    </source>
</reference>
<keyword evidence="5" id="KW-0808">Transferase</keyword>
<dbReference type="GO" id="GO:0006493">
    <property type="term" value="P:protein O-linked glycosylation"/>
    <property type="evidence" value="ECO:0007669"/>
    <property type="project" value="TreeGrafter"/>
</dbReference>
<dbReference type="AlphaFoldDB" id="A0A8J5QUV4"/>
<evidence type="ECO:0000256" key="10">
    <source>
        <dbReference type="ARBA" id="ARBA00023136"/>
    </source>
</evidence>
<comment type="caution">
    <text evidence="12">The sequence shown here is derived from an EMBL/GenBank/DDBJ whole genome shotgun (WGS) entry which is preliminary data.</text>
</comment>
<keyword evidence="13" id="KW-1185">Reference proteome</keyword>
<comment type="subcellular location">
    <subcellularLocation>
        <location evidence="1">Golgi apparatus membrane</location>
        <topology evidence="1">Single-pass type II membrane protein</topology>
    </subcellularLocation>
</comment>
<keyword evidence="6" id="KW-0812">Transmembrane</keyword>
<evidence type="ECO:0000256" key="5">
    <source>
        <dbReference type="ARBA" id="ARBA00022679"/>
    </source>
</evidence>
<dbReference type="PANTHER" id="PTHR31392">
    <property type="entry name" value="ALPHA-1,3-MANNOSYLTRANSFERASE MNN1-RELATED"/>
    <property type="match status" value="1"/>
</dbReference>
<dbReference type="OrthoDB" id="430354at2759"/>
<dbReference type="UniPathway" id="UPA00378"/>
<dbReference type="RefSeq" id="XP_049266552.1">
    <property type="nucleotide sequence ID" value="XM_049404980.1"/>
</dbReference>
<keyword evidence="8" id="KW-1133">Transmembrane helix</keyword>
<dbReference type="Pfam" id="PF11051">
    <property type="entry name" value="Mannosyl_trans3"/>
    <property type="match status" value="1"/>
</dbReference>
<evidence type="ECO:0000256" key="8">
    <source>
        <dbReference type="ARBA" id="ARBA00022989"/>
    </source>
</evidence>
<evidence type="ECO:0000256" key="1">
    <source>
        <dbReference type="ARBA" id="ARBA00004323"/>
    </source>
</evidence>
<dbReference type="GeneID" id="73466940"/>
<evidence type="ECO:0000256" key="11">
    <source>
        <dbReference type="ARBA" id="ARBA00023180"/>
    </source>
</evidence>
<organism evidence="12 13">
    <name type="scientific">[Candida] subhashii</name>
    <dbReference type="NCBI Taxonomy" id="561895"/>
    <lineage>
        <taxon>Eukaryota</taxon>
        <taxon>Fungi</taxon>
        <taxon>Dikarya</taxon>
        <taxon>Ascomycota</taxon>
        <taxon>Saccharomycotina</taxon>
        <taxon>Pichiomycetes</taxon>
        <taxon>Debaryomycetaceae</taxon>
        <taxon>Spathaspora</taxon>
    </lineage>
</organism>
<accession>A0A8J5QUV4</accession>
<keyword evidence="4" id="KW-0328">Glycosyltransferase</keyword>
<evidence type="ECO:0000256" key="4">
    <source>
        <dbReference type="ARBA" id="ARBA00022676"/>
    </source>
</evidence>
<dbReference type="Proteomes" id="UP000694255">
    <property type="component" value="Unassembled WGS sequence"/>
</dbReference>
<comment type="pathway">
    <text evidence="2">Protein modification; protein glycosylation.</text>
</comment>
<evidence type="ECO:0008006" key="14">
    <source>
        <dbReference type="Google" id="ProtNLM"/>
    </source>
</evidence>
<dbReference type="PANTHER" id="PTHR31392:SF1">
    <property type="entry name" value="ALPHA-1,3-MANNOSYLTRANSFERASE MNN1-RELATED"/>
    <property type="match status" value="1"/>
</dbReference>
<evidence type="ECO:0000313" key="13">
    <source>
        <dbReference type="Proteomes" id="UP000694255"/>
    </source>
</evidence>
<protein>
    <recommendedName>
        <fullName evidence="14">Alpha-1,3-mannosyltransferase</fullName>
    </recommendedName>
</protein>
<dbReference type="GO" id="GO:0000139">
    <property type="term" value="C:Golgi membrane"/>
    <property type="evidence" value="ECO:0007669"/>
    <property type="project" value="UniProtKB-SubCell"/>
</dbReference>
<evidence type="ECO:0000256" key="6">
    <source>
        <dbReference type="ARBA" id="ARBA00022692"/>
    </source>
</evidence>
<proteinExistence type="inferred from homology"/>
<dbReference type="InterPro" id="IPR022751">
    <property type="entry name" value="Alpha_mannosyltransferase"/>
</dbReference>
<dbReference type="EMBL" id="JAGSYN010000017">
    <property type="protein sequence ID" value="KAG7666324.1"/>
    <property type="molecule type" value="Genomic_DNA"/>
</dbReference>
<gene>
    <name evidence="12" type="ORF">J8A68_000139</name>
</gene>
<evidence type="ECO:0000256" key="3">
    <source>
        <dbReference type="ARBA" id="ARBA00009105"/>
    </source>
</evidence>
<evidence type="ECO:0000256" key="7">
    <source>
        <dbReference type="ARBA" id="ARBA00022968"/>
    </source>
</evidence>
<evidence type="ECO:0000256" key="2">
    <source>
        <dbReference type="ARBA" id="ARBA00004922"/>
    </source>
</evidence>
<sequence length="731" mass="84987">MCRRGRVTRLVIVGFVTTLLLFISNARSKQDVFIPPHFQDINHQIETSILLQPIVQYLHSKSPIEDIRGGIDFHSSVYEQIFNVHSINSVLTNLNFQQRCDLYFNNLYVENLNWSLDPDDLDIHYEEGDKLKYQYDTFKELFMEELKLGFSQDTESPLHSISEDIPKFKEYMESMYNLNWRGLMETEQKVIDYLSIVRIFNKCYISPHYTSQKEFTKAQKKDLTKLGLHDKFRESHDEKQLKTEGNNYENLENRIHPWFNFRYPIYTRWTGEEYSDPRDIHKHVTSMKYKSTKGKACFLSQFQKSFLGKGLVVTIAERHVDDMIRLIHSLRALNNKLPIELINYKPISQNSIARIIKAAREPFDELTNSFQKVSKYFPQNYRQQIPKQEIWFIDASVAINERYQTKFRGWGNKLVALFFSTFKEAILIDSDTVFFQPPESLFGFNGYQETGTYFFKDRRAGPEQPASIRKFFTKLSPSIIDSIMFDIPIMSNHSLSTGFFQGYEHTMESGVVVIDRSRYFDSILMMMQFQILEPTRNRVYGDKEIFWLAMAANGVEDFVFNKYDVAAVGDIGDPIFDTESQKSLKICTSHPAHINGEDGNSLLWINAGMSFCKFYDDLDYTEELRILGPGTRHTPESLRRIYSSPVSISAAIIPPDFPGVRNNIENEPNINWGPSPYGTYSCDACVWCAYSQIGGLQEDGSDNTMYGKVIHFDQKQKDIIKYIGDIWSQAV</sequence>
<name>A0A8J5QUV4_9ASCO</name>
<comment type="similarity">
    <text evidence="3">Belongs to the MNN1/MNT family.</text>
</comment>